<dbReference type="AlphaFoldDB" id="A0A0F9H5H6"/>
<proteinExistence type="predicted"/>
<accession>A0A0F9H5H6</accession>
<gene>
    <name evidence="1" type="ORF">LCGC14_2040530</name>
</gene>
<sequence length="107" mass="12827">MANNMAKYKEPEKKEEVELDENKYIQVPIERLNEKEEPIREFKTYKIVKRLDYGNENPKQDTTEIFNLLETLDDEFDSLERTEALKPNLPELRQQSPALSDYKYINE</sequence>
<dbReference type="EMBL" id="LAZR01023916">
    <property type="protein sequence ID" value="KKL76875.1"/>
    <property type="molecule type" value="Genomic_DNA"/>
</dbReference>
<organism evidence="1">
    <name type="scientific">marine sediment metagenome</name>
    <dbReference type="NCBI Taxonomy" id="412755"/>
    <lineage>
        <taxon>unclassified sequences</taxon>
        <taxon>metagenomes</taxon>
        <taxon>ecological metagenomes</taxon>
    </lineage>
</organism>
<reference evidence="1" key="1">
    <citation type="journal article" date="2015" name="Nature">
        <title>Complex archaea that bridge the gap between prokaryotes and eukaryotes.</title>
        <authorList>
            <person name="Spang A."/>
            <person name="Saw J.H."/>
            <person name="Jorgensen S.L."/>
            <person name="Zaremba-Niedzwiedzka K."/>
            <person name="Martijn J."/>
            <person name="Lind A.E."/>
            <person name="van Eijk R."/>
            <person name="Schleper C."/>
            <person name="Guy L."/>
            <person name="Ettema T.J."/>
        </authorList>
    </citation>
    <scope>NUCLEOTIDE SEQUENCE</scope>
</reference>
<evidence type="ECO:0000313" key="1">
    <source>
        <dbReference type="EMBL" id="KKL76875.1"/>
    </source>
</evidence>
<name>A0A0F9H5H6_9ZZZZ</name>
<comment type="caution">
    <text evidence="1">The sequence shown here is derived from an EMBL/GenBank/DDBJ whole genome shotgun (WGS) entry which is preliminary data.</text>
</comment>
<protein>
    <submittedName>
        <fullName evidence="1">Uncharacterized protein</fullName>
    </submittedName>
</protein>